<organism evidence="4 5">
    <name type="scientific">Rhodobium gokarnense</name>
    <dbReference type="NCBI Taxonomy" id="364296"/>
    <lineage>
        <taxon>Bacteria</taxon>
        <taxon>Pseudomonadati</taxon>
        <taxon>Pseudomonadota</taxon>
        <taxon>Alphaproteobacteria</taxon>
        <taxon>Hyphomicrobiales</taxon>
        <taxon>Rhodobiaceae</taxon>
        <taxon>Rhodobium</taxon>
    </lineage>
</organism>
<dbReference type="Gene3D" id="2.60.40.780">
    <property type="entry name" value="von Hippel-Lindau disease tumour suppressor, beta domain"/>
    <property type="match status" value="1"/>
</dbReference>
<evidence type="ECO:0000256" key="1">
    <source>
        <dbReference type="SAM" id="MobiDB-lite"/>
    </source>
</evidence>
<reference evidence="5" key="1">
    <citation type="submission" date="2023-07" db="EMBL/GenBank/DDBJ databases">
        <title>Genome sequencing of Purple Non-Sulfur Bacteria from various extreme environments.</title>
        <authorList>
            <person name="Mayer M."/>
        </authorList>
    </citation>
    <scope>NUCLEOTIDE SEQUENCE [LARGE SCALE GENOMIC DNA]</scope>
    <source>
        <strain evidence="5">DSM 17935</strain>
    </source>
</reference>
<feature type="chain" id="PRO_5045839630" evidence="2">
    <location>
        <begin position="32"/>
        <end position="289"/>
    </location>
</feature>
<keyword evidence="2" id="KW-0732">Signal</keyword>
<feature type="region of interest" description="Disordered" evidence="1">
    <location>
        <begin position="178"/>
        <end position="208"/>
    </location>
</feature>
<feature type="domain" description="von Hippel-Lindau disease tumour suppressor beta" evidence="3">
    <location>
        <begin position="211"/>
        <end position="268"/>
    </location>
</feature>
<evidence type="ECO:0000259" key="3">
    <source>
        <dbReference type="Pfam" id="PF01847"/>
    </source>
</evidence>
<dbReference type="SUPFAM" id="SSF49468">
    <property type="entry name" value="VHL"/>
    <property type="match status" value="1"/>
</dbReference>
<feature type="signal peptide" evidence="2">
    <location>
        <begin position="1"/>
        <end position="31"/>
    </location>
</feature>
<evidence type="ECO:0000313" key="4">
    <source>
        <dbReference type="EMBL" id="MCW2308602.1"/>
    </source>
</evidence>
<dbReference type="Proteomes" id="UP001209755">
    <property type="component" value="Unassembled WGS sequence"/>
</dbReference>
<dbReference type="EMBL" id="JAOQNS010000008">
    <property type="protein sequence ID" value="MCW2308602.1"/>
    <property type="molecule type" value="Genomic_DNA"/>
</dbReference>
<accession>A0ABT3HDY4</accession>
<gene>
    <name evidence="4" type="ORF">M2319_002948</name>
</gene>
<protein>
    <submittedName>
        <fullName evidence="4">Membrane protein</fullName>
    </submittedName>
</protein>
<dbReference type="InterPro" id="IPR037140">
    <property type="entry name" value="VHL_beta_dom_sf"/>
</dbReference>
<evidence type="ECO:0000256" key="2">
    <source>
        <dbReference type="SAM" id="SignalP"/>
    </source>
</evidence>
<sequence>MKRILSPILAAALVGGLAGALSVAATAPASAASERFARVGDWIVFAVFRNGDFRACRARLHSRTAGDLIFSHDGRIWRVGVPGTGSSTKIAGDLFVDDLAQFADFAGSPNGKRAGTRVGDAFIDEVRAGRVFGVSLGGRERRWSLNGSAAALSAAEDCVARYGGPVERPKLKRFEMPNARGARSEPRAARPMANNAARPGPGCPDFGAMASPSSDVGRQVRFTNRADQAVNIYWLDAGGTPVEFAALMPGETTALDSFSGHHWIARDFQGRCHGGVMTVGNGGNRFTIR</sequence>
<keyword evidence="5" id="KW-1185">Reference proteome</keyword>
<name>A0ABT3HDY4_9HYPH</name>
<dbReference type="Pfam" id="PF01847">
    <property type="entry name" value="VHL"/>
    <property type="match status" value="1"/>
</dbReference>
<evidence type="ECO:0000313" key="5">
    <source>
        <dbReference type="Proteomes" id="UP001209755"/>
    </source>
</evidence>
<proteinExistence type="predicted"/>
<dbReference type="InterPro" id="IPR036208">
    <property type="entry name" value="VHL_sf"/>
</dbReference>
<comment type="caution">
    <text evidence="4">The sequence shown here is derived from an EMBL/GenBank/DDBJ whole genome shotgun (WGS) entry which is preliminary data.</text>
</comment>
<dbReference type="InterPro" id="IPR024053">
    <property type="entry name" value="VHL_beta_dom"/>
</dbReference>
<feature type="compositionally biased region" description="Low complexity" evidence="1">
    <location>
        <begin position="189"/>
        <end position="200"/>
    </location>
</feature>
<dbReference type="RefSeq" id="WP_264602216.1">
    <property type="nucleotide sequence ID" value="NZ_JAOQNS010000008.1"/>
</dbReference>